<name>A0A0M5LW72_9PSED</name>
<keyword evidence="3 5" id="KW-0732">Signal</keyword>
<dbReference type="EMBL" id="MPJC01000019">
    <property type="protein sequence ID" value="OKA18237.1"/>
    <property type="molecule type" value="Genomic_DNA"/>
</dbReference>
<keyword evidence="4" id="KW-0281">Fimbrium</keyword>
<evidence type="ECO:0000256" key="3">
    <source>
        <dbReference type="ARBA" id="ARBA00022729"/>
    </source>
</evidence>
<dbReference type="PANTHER" id="PTHR33420">
    <property type="entry name" value="FIMBRIAL SUBUNIT ELFA-RELATED"/>
    <property type="match status" value="1"/>
</dbReference>
<organism evidence="8 9">
    <name type="scientific">Pseudomonas versuta</name>
    <dbReference type="NCBI Taxonomy" id="1788301"/>
    <lineage>
        <taxon>Bacteria</taxon>
        <taxon>Pseudomonadati</taxon>
        <taxon>Pseudomonadota</taxon>
        <taxon>Gammaproteobacteria</taxon>
        <taxon>Pseudomonadales</taxon>
        <taxon>Pseudomonadaceae</taxon>
        <taxon>Pseudomonas</taxon>
    </lineage>
</organism>
<dbReference type="OrthoDB" id="7015440at2"/>
<dbReference type="Proteomes" id="UP000186677">
    <property type="component" value="Unassembled WGS sequence"/>
</dbReference>
<dbReference type="SUPFAM" id="SSF49401">
    <property type="entry name" value="Bacterial adhesins"/>
    <property type="match status" value="1"/>
</dbReference>
<sequence>MFMQARVSLIAALLASVTLCCGTAYGDEEASRLDITGTLIKPPCTASFPTSQSVDIPKASLSVLSADSSEWTDVDLNFQCLKGSQVLLRFNAGNGSFDSNTLRTTLDRVGLKTRLSDMSSSGKAVDLTLGEQQTFTVEDTLLKLKLSVRPVRIGDQMPAVGSYSSTLLMEMIYQ</sequence>
<dbReference type="InterPro" id="IPR000259">
    <property type="entry name" value="Adhesion_dom_fimbrial"/>
</dbReference>
<dbReference type="Pfam" id="PF00419">
    <property type="entry name" value="Fimbrial"/>
    <property type="match status" value="1"/>
</dbReference>
<evidence type="ECO:0000313" key="9">
    <source>
        <dbReference type="Proteomes" id="UP000185990"/>
    </source>
</evidence>
<dbReference type="Proteomes" id="UP000185990">
    <property type="component" value="Unassembled WGS sequence"/>
</dbReference>
<dbReference type="KEGG" id="ppsy:AOC04_16455"/>
<comment type="caution">
    <text evidence="8">The sequence shown here is derived from an EMBL/GenBank/DDBJ whole genome shotgun (WGS) entry which is preliminary data.</text>
</comment>
<dbReference type="GO" id="GO:0043709">
    <property type="term" value="P:cell adhesion involved in single-species biofilm formation"/>
    <property type="evidence" value="ECO:0007669"/>
    <property type="project" value="TreeGrafter"/>
</dbReference>
<evidence type="ECO:0000313" key="8">
    <source>
        <dbReference type="EMBL" id="OKA23585.1"/>
    </source>
</evidence>
<evidence type="ECO:0000256" key="2">
    <source>
        <dbReference type="ARBA" id="ARBA00006671"/>
    </source>
</evidence>
<feature type="domain" description="Fimbrial-type adhesion" evidence="6">
    <location>
        <begin position="35"/>
        <end position="174"/>
    </location>
</feature>
<accession>A0A0M5LW72</accession>
<proteinExistence type="inferred from homology"/>
<reference evidence="7 10" key="2">
    <citation type="submission" date="2016-11" db="EMBL/GenBank/DDBJ databases">
        <title>Draft genome of Pseudomonas versuta A4R1.5.</title>
        <authorList>
            <person name="See-Too W.-S."/>
        </authorList>
    </citation>
    <scope>NUCLEOTIDE SEQUENCE [LARGE SCALE GENOMIC DNA]</scope>
    <source>
        <strain evidence="7 10">A4R1.5</strain>
    </source>
</reference>
<dbReference type="InterPro" id="IPR050263">
    <property type="entry name" value="Bact_Fimbrial_Adh_Pro"/>
</dbReference>
<dbReference type="PANTHER" id="PTHR33420:SF3">
    <property type="entry name" value="FIMBRIAL SUBUNIT ELFA"/>
    <property type="match status" value="1"/>
</dbReference>
<reference evidence="8 9" key="1">
    <citation type="submission" date="2016-11" db="EMBL/GenBank/DDBJ databases">
        <title>Draft genome of Pseudomonas versuta A4R1.12.</title>
        <authorList>
            <person name="See-Too W.-S."/>
        </authorList>
    </citation>
    <scope>NUCLEOTIDE SEQUENCE [LARGE SCALE GENOMIC DNA]</scope>
    <source>
        <strain evidence="8 9">A4R1.12</strain>
    </source>
</reference>
<comment type="similarity">
    <text evidence="2">Belongs to the fimbrial protein family.</text>
</comment>
<accession>A0A1Q4KCT7</accession>
<protein>
    <submittedName>
        <fullName evidence="8">Fimbrial protein</fullName>
    </submittedName>
</protein>
<feature type="signal peptide" evidence="5">
    <location>
        <begin position="1"/>
        <end position="26"/>
    </location>
</feature>
<dbReference type="AlphaFoldDB" id="A0A0M5LW72"/>
<gene>
    <name evidence="7" type="ORF">BOH73_19670</name>
    <name evidence="8" type="ORF">BOH74_09780</name>
</gene>
<dbReference type="InterPro" id="IPR036937">
    <property type="entry name" value="Adhesion_dom_fimbrial_sf"/>
</dbReference>
<dbReference type="EMBL" id="MPJD01000018">
    <property type="protein sequence ID" value="OKA23585.1"/>
    <property type="molecule type" value="Genomic_DNA"/>
</dbReference>
<dbReference type="InterPro" id="IPR008966">
    <property type="entry name" value="Adhesion_dom_sf"/>
</dbReference>
<evidence type="ECO:0000313" key="7">
    <source>
        <dbReference type="EMBL" id="OKA18237.1"/>
    </source>
</evidence>
<keyword evidence="10" id="KW-1185">Reference proteome</keyword>
<comment type="subcellular location">
    <subcellularLocation>
        <location evidence="1">Fimbrium</location>
    </subcellularLocation>
</comment>
<evidence type="ECO:0000259" key="6">
    <source>
        <dbReference type="Pfam" id="PF00419"/>
    </source>
</evidence>
<dbReference type="GO" id="GO:0009289">
    <property type="term" value="C:pilus"/>
    <property type="evidence" value="ECO:0007669"/>
    <property type="project" value="UniProtKB-SubCell"/>
</dbReference>
<dbReference type="Gene3D" id="2.60.40.1090">
    <property type="entry name" value="Fimbrial-type adhesion domain"/>
    <property type="match status" value="1"/>
</dbReference>
<evidence type="ECO:0000256" key="4">
    <source>
        <dbReference type="ARBA" id="ARBA00023263"/>
    </source>
</evidence>
<evidence type="ECO:0000256" key="1">
    <source>
        <dbReference type="ARBA" id="ARBA00004561"/>
    </source>
</evidence>
<feature type="chain" id="PRO_5005805263" evidence="5">
    <location>
        <begin position="27"/>
        <end position="174"/>
    </location>
</feature>
<evidence type="ECO:0000313" key="10">
    <source>
        <dbReference type="Proteomes" id="UP000186677"/>
    </source>
</evidence>
<evidence type="ECO:0000256" key="5">
    <source>
        <dbReference type="SAM" id="SignalP"/>
    </source>
</evidence>